<dbReference type="CDD" id="cd07043">
    <property type="entry name" value="STAS_anti-anti-sigma_factors"/>
    <property type="match status" value="1"/>
</dbReference>
<dbReference type="Gene3D" id="3.30.750.24">
    <property type="entry name" value="STAS domain"/>
    <property type="match status" value="1"/>
</dbReference>
<dbReference type="AlphaFoldDB" id="A0A318LMW4"/>
<gene>
    <name evidence="2" type="ORF">BA062_09445</name>
</gene>
<dbReference type="SUPFAM" id="SSF52091">
    <property type="entry name" value="SpoIIaa-like"/>
    <property type="match status" value="1"/>
</dbReference>
<dbReference type="EMBL" id="MASU01000005">
    <property type="protein sequence ID" value="PXY35711.1"/>
    <property type="molecule type" value="Genomic_DNA"/>
</dbReference>
<dbReference type="Proteomes" id="UP000247892">
    <property type="component" value="Unassembled WGS sequence"/>
</dbReference>
<organism evidence="2 3">
    <name type="scientific">Prauserella flavalba</name>
    <dbReference type="NCBI Taxonomy" id="1477506"/>
    <lineage>
        <taxon>Bacteria</taxon>
        <taxon>Bacillati</taxon>
        <taxon>Actinomycetota</taxon>
        <taxon>Actinomycetes</taxon>
        <taxon>Pseudonocardiales</taxon>
        <taxon>Pseudonocardiaceae</taxon>
        <taxon>Prauserella</taxon>
    </lineage>
</organism>
<dbReference type="RefSeq" id="WP_110335716.1">
    <property type="nucleotide sequence ID" value="NZ_MASU01000005.1"/>
</dbReference>
<comment type="caution">
    <text evidence="2">The sequence shown here is derived from an EMBL/GenBank/DDBJ whole genome shotgun (WGS) entry which is preliminary data.</text>
</comment>
<sequence length="125" mass="13181">MMEQPLPPDSDLLLHSDVCWPAVDVALVVVSGEIDLGTAPQLVAAITGPLRSLPRVLVVDLRPVRFLGVAGLNALTESRATAAAHGVTVRIVTGGQGWLERPIQLCGLSDVLPGYQTVDHALETD</sequence>
<dbReference type="Pfam" id="PF01740">
    <property type="entry name" value="STAS"/>
    <property type="match status" value="1"/>
</dbReference>
<protein>
    <recommendedName>
        <fullName evidence="1">STAS domain-containing protein</fullName>
    </recommendedName>
</protein>
<accession>A0A318LMW4</accession>
<dbReference type="InterPro" id="IPR002645">
    <property type="entry name" value="STAS_dom"/>
</dbReference>
<dbReference type="OrthoDB" id="3695884at2"/>
<name>A0A318LMW4_9PSEU</name>
<evidence type="ECO:0000313" key="3">
    <source>
        <dbReference type="Proteomes" id="UP000247892"/>
    </source>
</evidence>
<dbReference type="InterPro" id="IPR036513">
    <property type="entry name" value="STAS_dom_sf"/>
</dbReference>
<feature type="domain" description="STAS" evidence="1">
    <location>
        <begin position="24"/>
        <end position="125"/>
    </location>
</feature>
<evidence type="ECO:0000259" key="1">
    <source>
        <dbReference type="PROSITE" id="PS50801"/>
    </source>
</evidence>
<dbReference type="PROSITE" id="PS50801">
    <property type="entry name" value="STAS"/>
    <property type="match status" value="1"/>
</dbReference>
<evidence type="ECO:0000313" key="2">
    <source>
        <dbReference type="EMBL" id="PXY35711.1"/>
    </source>
</evidence>
<reference evidence="2 3" key="1">
    <citation type="submission" date="2016-07" db="EMBL/GenBank/DDBJ databases">
        <title>Draft genome sequence of Prauserella sp. YIM 121212, isolated from alkaline soil.</title>
        <authorList>
            <person name="Ruckert C."/>
            <person name="Albersmeier A."/>
            <person name="Jiang C.-L."/>
            <person name="Jiang Y."/>
            <person name="Kalinowski J."/>
            <person name="Schneider O."/>
            <person name="Winkler A."/>
            <person name="Zotchev S.B."/>
        </authorList>
    </citation>
    <scope>NUCLEOTIDE SEQUENCE [LARGE SCALE GENOMIC DNA]</scope>
    <source>
        <strain evidence="2 3">YIM 121212</strain>
    </source>
</reference>
<proteinExistence type="predicted"/>
<keyword evidence="3" id="KW-1185">Reference proteome</keyword>